<feature type="binding site" evidence="10">
    <location>
        <position position="139"/>
    </location>
    <ligand>
        <name>iminosuccinate</name>
        <dbReference type="ChEBI" id="CHEBI:77875"/>
    </ligand>
</feature>
<dbReference type="PANTHER" id="PTHR30573:SF0">
    <property type="entry name" value="QUINOLINATE SYNTHASE, CHLOROPLASTIC"/>
    <property type="match status" value="1"/>
</dbReference>
<feature type="binding site" evidence="10">
    <location>
        <begin position="122"/>
        <end position="124"/>
    </location>
    <ligand>
        <name>iminosuccinate</name>
        <dbReference type="ChEBI" id="CHEBI:77875"/>
    </ligand>
</feature>
<keyword evidence="3 10" id="KW-0004">4Fe-4S</keyword>
<dbReference type="PANTHER" id="PTHR30573">
    <property type="entry name" value="QUINOLINATE SYNTHETASE A"/>
    <property type="match status" value="1"/>
</dbReference>
<dbReference type="InterPro" id="IPR023066">
    <property type="entry name" value="Quinolinate_synth_type2"/>
</dbReference>
<keyword evidence="8 10" id="KW-0408">Iron</keyword>
<organism evidence="12 13">
    <name type="scientific">Paenibacillus thalictri</name>
    <dbReference type="NCBI Taxonomy" id="2527873"/>
    <lineage>
        <taxon>Bacteria</taxon>
        <taxon>Bacillati</taxon>
        <taxon>Bacillota</taxon>
        <taxon>Bacilli</taxon>
        <taxon>Bacillales</taxon>
        <taxon>Paenibacillaceae</taxon>
        <taxon>Paenibacillus</taxon>
    </lineage>
</organism>
<dbReference type="AlphaFoldDB" id="A0A4Q9DFE1"/>
<dbReference type="EMBL" id="SIRE01000042">
    <property type="protein sequence ID" value="TBL69035.1"/>
    <property type="molecule type" value="Genomic_DNA"/>
</dbReference>
<feature type="binding site" evidence="10">
    <location>
        <position position="96"/>
    </location>
    <ligand>
        <name>[4Fe-4S] cluster</name>
        <dbReference type="ChEBI" id="CHEBI:49883"/>
    </ligand>
</feature>
<dbReference type="Proteomes" id="UP000293142">
    <property type="component" value="Unassembled WGS sequence"/>
</dbReference>
<evidence type="ECO:0000256" key="3">
    <source>
        <dbReference type="ARBA" id="ARBA00022485"/>
    </source>
</evidence>
<comment type="similarity">
    <text evidence="10">Belongs to the quinolinate synthase family. Type 2 subfamily.</text>
</comment>
<dbReference type="Pfam" id="PF02445">
    <property type="entry name" value="NadA"/>
    <property type="match status" value="1"/>
</dbReference>
<comment type="subcellular location">
    <subcellularLocation>
        <location evidence="10">Cytoplasm</location>
    </subcellularLocation>
</comment>
<keyword evidence="9 10" id="KW-0411">Iron-sulfur</keyword>
<evidence type="ECO:0000256" key="7">
    <source>
        <dbReference type="ARBA" id="ARBA00022723"/>
    </source>
</evidence>
<dbReference type="GO" id="GO:0034628">
    <property type="term" value="P:'de novo' NAD+ biosynthetic process from L-aspartate"/>
    <property type="evidence" value="ECO:0007669"/>
    <property type="project" value="TreeGrafter"/>
</dbReference>
<evidence type="ECO:0000256" key="11">
    <source>
        <dbReference type="SAM" id="Coils"/>
    </source>
</evidence>
<evidence type="ECO:0000313" key="13">
    <source>
        <dbReference type="Proteomes" id="UP000293142"/>
    </source>
</evidence>
<sequence length="312" mass="35119">MEALALERKAEQNRELKERLLQLKKEKNAIILAHYYQRDEIQEVADFRGDSFLLAQKAASTDADVIVFCGVHFMGESAKILAPNKIVLIPDERAGCPMADMVNVDGLRALKKKHPNATVVTYINSSADVKAETDICCTSANALKVVNSVATEEVIWVPDKNLGDYVSKNTDKKMIIWEGYCNTHDMLTVKDVEEMRAQYPNAQFVVHPECRPEVVKLGDFVGSTTAIIDYCKKSDCQEFIVGTEDGTGYQLRLDSPNKQFHFATKYLVCPNMKVNNLKKVVRCLETMQPQIYVAPHVAEQAKLSLERMLQVK</sequence>
<dbReference type="SUPFAM" id="SSF142754">
    <property type="entry name" value="NadA-like"/>
    <property type="match status" value="1"/>
</dbReference>
<evidence type="ECO:0000256" key="5">
    <source>
        <dbReference type="ARBA" id="ARBA00022642"/>
    </source>
</evidence>
<dbReference type="InterPro" id="IPR003473">
    <property type="entry name" value="NadA"/>
</dbReference>
<keyword evidence="4 10" id="KW-0963">Cytoplasm</keyword>
<keyword evidence="11" id="KW-0175">Coiled coil</keyword>
<dbReference type="HAMAP" id="MF_00568">
    <property type="entry name" value="NadA_type2"/>
    <property type="match status" value="1"/>
</dbReference>
<dbReference type="NCBIfam" id="TIGR00550">
    <property type="entry name" value="nadA"/>
    <property type="match status" value="1"/>
</dbReference>
<feature type="binding site" evidence="10">
    <location>
        <position position="269"/>
    </location>
    <ligand>
        <name>[4Fe-4S] cluster</name>
        <dbReference type="ChEBI" id="CHEBI:49883"/>
    </ligand>
</feature>
<feature type="coiled-coil region" evidence="11">
    <location>
        <begin position="6"/>
        <end position="33"/>
    </location>
</feature>
<feature type="binding site" evidence="10">
    <location>
        <position position="51"/>
    </location>
    <ligand>
        <name>iminosuccinate</name>
        <dbReference type="ChEBI" id="CHEBI:77875"/>
    </ligand>
</feature>
<dbReference type="GO" id="GO:0046872">
    <property type="term" value="F:metal ion binding"/>
    <property type="evidence" value="ECO:0007669"/>
    <property type="project" value="UniProtKB-KW"/>
</dbReference>
<dbReference type="GO" id="GO:0008987">
    <property type="term" value="F:quinolinate synthetase A activity"/>
    <property type="evidence" value="ECO:0007669"/>
    <property type="project" value="UniProtKB-UniRule"/>
</dbReference>
<evidence type="ECO:0000313" key="12">
    <source>
        <dbReference type="EMBL" id="TBL69035.1"/>
    </source>
</evidence>
<gene>
    <name evidence="10 12" type="primary">nadA</name>
    <name evidence="12" type="ORF">EYB31_37360</name>
</gene>
<keyword evidence="6 10" id="KW-0808">Transferase</keyword>
<dbReference type="RefSeq" id="WP_131018679.1">
    <property type="nucleotide sequence ID" value="NZ_SIRE01000042.1"/>
</dbReference>
<protein>
    <recommendedName>
        <fullName evidence="2 10">Quinolinate synthase</fullName>
        <ecNumber evidence="2 10">2.5.1.72</ecNumber>
    </recommendedName>
</protein>
<accession>A0A4Q9DFE1</accession>
<reference evidence="12 13" key="1">
    <citation type="submission" date="2019-02" db="EMBL/GenBank/DDBJ databases">
        <title>Paenibacillus sp. nov., isolated from surface-sterilized tissue of Thalictrum simplex L.</title>
        <authorList>
            <person name="Tuo L."/>
        </authorList>
    </citation>
    <scope>NUCLEOTIDE SEQUENCE [LARGE SCALE GENOMIC DNA]</scope>
    <source>
        <strain evidence="12 13">N2SHLJ1</strain>
    </source>
</reference>
<keyword evidence="7 10" id="KW-0479">Metal-binding</keyword>
<evidence type="ECO:0000256" key="6">
    <source>
        <dbReference type="ARBA" id="ARBA00022679"/>
    </source>
</evidence>
<name>A0A4Q9DFE1_9BACL</name>
<feature type="binding site" evidence="10">
    <location>
        <position position="34"/>
    </location>
    <ligand>
        <name>iminosuccinate</name>
        <dbReference type="ChEBI" id="CHEBI:77875"/>
    </ligand>
</feature>
<evidence type="ECO:0000256" key="8">
    <source>
        <dbReference type="ARBA" id="ARBA00023004"/>
    </source>
</evidence>
<comment type="function">
    <text evidence="10">Catalyzes the condensation of iminoaspartate with dihydroxyacetone phosphate to form quinolinate.</text>
</comment>
<comment type="cofactor">
    <cofactor evidence="10">
        <name>[4Fe-4S] cluster</name>
        <dbReference type="ChEBI" id="CHEBI:49883"/>
    </cofactor>
    <text evidence="10">Binds 1 [4Fe-4S] cluster per subunit.</text>
</comment>
<proteinExistence type="inferred from homology"/>
<evidence type="ECO:0000256" key="2">
    <source>
        <dbReference type="ARBA" id="ARBA00012669"/>
    </source>
</evidence>
<dbReference type="UniPathway" id="UPA00253">
    <property type="reaction ID" value="UER00327"/>
</dbReference>
<feature type="binding site" evidence="10">
    <location>
        <position position="181"/>
    </location>
    <ligand>
        <name>[4Fe-4S] cluster</name>
        <dbReference type="ChEBI" id="CHEBI:49883"/>
    </ligand>
</feature>
<comment type="pathway">
    <text evidence="1 10">Cofactor biosynthesis; NAD(+) biosynthesis; quinolinate from iminoaspartate: step 1/1.</text>
</comment>
<dbReference type="GO" id="GO:0005737">
    <property type="term" value="C:cytoplasm"/>
    <property type="evidence" value="ECO:0007669"/>
    <property type="project" value="UniProtKB-SubCell"/>
</dbReference>
<feature type="binding site" evidence="10">
    <location>
        <begin position="207"/>
        <end position="209"/>
    </location>
    <ligand>
        <name>iminosuccinate</name>
        <dbReference type="ChEBI" id="CHEBI:77875"/>
    </ligand>
</feature>
<dbReference type="NCBIfam" id="NF006878">
    <property type="entry name" value="PRK09375.1-2"/>
    <property type="match status" value="1"/>
</dbReference>
<dbReference type="OrthoDB" id="9801204at2"/>
<comment type="catalytic activity">
    <reaction evidence="10">
        <text>iminosuccinate + dihydroxyacetone phosphate = quinolinate + phosphate + 2 H2O + H(+)</text>
        <dbReference type="Rhea" id="RHEA:25888"/>
        <dbReference type="ChEBI" id="CHEBI:15377"/>
        <dbReference type="ChEBI" id="CHEBI:15378"/>
        <dbReference type="ChEBI" id="CHEBI:29959"/>
        <dbReference type="ChEBI" id="CHEBI:43474"/>
        <dbReference type="ChEBI" id="CHEBI:57642"/>
        <dbReference type="ChEBI" id="CHEBI:77875"/>
        <dbReference type="EC" id="2.5.1.72"/>
    </reaction>
</comment>
<dbReference type="NCBIfam" id="NF006879">
    <property type="entry name" value="PRK09375.1-4"/>
    <property type="match status" value="1"/>
</dbReference>
<keyword evidence="13" id="KW-1185">Reference proteome</keyword>
<dbReference type="InterPro" id="IPR036094">
    <property type="entry name" value="NadA_sf"/>
</dbReference>
<evidence type="ECO:0000256" key="4">
    <source>
        <dbReference type="ARBA" id="ARBA00022490"/>
    </source>
</evidence>
<evidence type="ECO:0000256" key="9">
    <source>
        <dbReference type="ARBA" id="ARBA00023014"/>
    </source>
</evidence>
<dbReference type="Gene3D" id="3.40.50.10800">
    <property type="entry name" value="NadA-like"/>
    <property type="match status" value="3"/>
</dbReference>
<dbReference type="GO" id="GO:0051539">
    <property type="term" value="F:4 iron, 4 sulfur cluster binding"/>
    <property type="evidence" value="ECO:0007669"/>
    <property type="project" value="UniProtKB-KW"/>
</dbReference>
<evidence type="ECO:0000256" key="1">
    <source>
        <dbReference type="ARBA" id="ARBA00005065"/>
    </source>
</evidence>
<keyword evidence="5 10" id="KW-0662">Pyridine nucleotide biosynthesis</keyword>
<dbReference type="FunFam" id="3.40.50.10800:FF:000003">
    <property type="entry name" value="Quinolinate synthase A"/>
    <property type="match status" value="1"/>
</dbReference>
<feature type="binding site" evidence="10">
    <location>
        <position position="224"/>
    </location>
    <ligand>
        <name>iminosuccinate</name>
        <dbReference type="ChEBI" id="CHEBI:77875"/>
    </ligand>
</feature>
<comment type="caution">
    <text evidence="12">The sequence shown here is derived from an EMBL/GenBank/DDBJ whole genome shotgun (WGS) entry which is preliminary data.</text>
</comment>
<evidence type="ECO:0000256" key="10">
    <source>
        <dbReference type="HAMAP-Rule" id="MF_00568"/>
    </source>
</evidence>
<dbReference type="EC" id="2.5.1.72" evidence="2 10"/>